<dbReference type="Proteomes" id="UP000029999">
    <property type="component" value="Unassembled WGS sequence"/>
</dbReference>
<accession>A0A0A0BG69</accession>
<organism evidence="5 6">
    <name type="scientific">Methylophaga thiooxydans</name>
    <dbReference type="NCBI Taxonomy" id="392484"/>
    <lineage>
        <taxon>Bacteria</taxon>
        <taxon>Pseudomonadati</taxon>
        <taxon>Pseudomonadota</taxon>
        <taxon>Gammaproteobacteria</taxon>
        <taxon>Thiotrichales</taxon>
        <taxon>Piscirickettsiaceae</taxon>
        <taxon>Methylophaga</taxon>
    </lineage>
</organism>
<dbReference type="Pfam" id="PF00176">
    <property type="entry name" value="SNF2-rel_dom"/>
    <property type="match status" value="1"/>
</dbReference>
<sequence>MIPEIEELSIDYREFDRSTLTFSLSERVVTPGIFIQQRGDSFSASLGMHKKSNDNVSFIPCLSNKHNWVFHDGRIRLLPFDAPEIFSEFFNEIDPDSITFPQVLQISRSGIPGLVVALDPCIFEEANVRSSEKILGHNVPELNAKLYKYQDQGVAWMRDALRATGGVILADEMGLGKTLQIIALLLLNKPDHKSPALILCPTTLIANWCREIERFAPTLTYIVHRGPDRTGYYKSLQRAQIIITTYDTMVNDIVMFSGITWSYLICDEAQALKNPESKRRIACEKIPARYSIPVTGTPMENSLLDIWSLVDLAVPGMLGSQADFIRDFPDTEEGAEELGQIVDALILKRQVKDVANDLPERTDVDLPIEMDPVMEQQYSDIRQQALLNYGMAGHLVAVGQLALYCAHPWLKAENFSSDDWEDSVGLSIASSSSLITPKMDVCIRIIKESVLKNKKVLIFAAFNNCGELIKKALNEQSVNVDYWNSINGSTDQEQRQPIVDDFSGTNGSAVLVLNPKAAGAGLNITAATVVIHFTQNWNPAMEMQASARAHRRGQNNPVTIYRLYYKDTVEETMIERSQWKRELGSKAVPISIRDTEDLKKALSVSPKVN</sequence>
<comment type="caution">
    <text evidence="5">The sequence shown here is derived from an EMBL/GenBank/DDBJ whole genome shotgun (WGS) entry which is preliminary data.</text>
</comment>
<dbReference type="Pfam" id="PF00271">
    <property type="entry name" value="Helicase_C"/>
    <property type="match status" value="1"/>
</dbReference>
<dbReference type="InterPro" id="IPR027417">
    <property type="entry name" value="P-loop_NTPase"/>
</dbReference>
<dbReference type="PROSITE" id="PS51194">
    <property type="entry name" value="HELICASE_CTER"/>
    <property type="match status" value="1"/>
</dbReference>
<keyword evidence="1" id="KW-0378">Hydrolase</keyword>
<keyword evidence="2 5" id="KW-0547">Nucleotide-binding</keyword>
<feature type="domain" description="Helicase C-terminal" evidence="4">
    <location>
        <begin position="438"/>
        <end position="596"/>
    </location>
</feature>
<proteinExistence type="predicted"/>
<dbReference type="PANTHER" id="PTHR10799">
    <property type="entry name" value="SNF2/RAD54 HELICASE FAMILY"/>
    <property type="match status" value="1"/>
</dbReference>
<dbReference type="SMART" id="SM00490">
    <property type="entry name" value="HELICc"/>
    <property type="match status" value="1"/>
</dbReference>
<dbReference type="EMBL" id="JRQD01000003">
    <property type="protein sequence ID" value="KGM06941.1"/>
    <property type="molecule type" value="Genomic_DNA"/>
</dbReference>
<dbReference type="AlphaFoldDB" id="A0A0A0BG69"/>
<dbReference type="RefSeq" id="WP_052094051.1">
    <property type="nucleotide sequence ID" value="NZ_JRQD01000003.1"/>
</dbReference>
<evidence type="ECO:0000313" key="6">
    <source>
        <dbReference type="Proteomes" id="UP000029999"/>
    </source>
</evidence>
<evidence type="ECO:0000313" key="5">
    <source>
        <dbReference type="EMBL" id="KGM06941.1"/>
    </source>
</evidence>
<dbReference type="InterPro" id="IPR014001">
    <property type="entry name" value="Helicase_ATP-bd"/>
</dbReference>
<keyword evidence="2 5" id="KW-0347">Helicase</keyword>
<protein>
    <submittedName>
        <fullName evidence="5">Helicase, SNF2/RAD54 family</fullName>
    </submittedName>
</protein>
<dbReference type="SMART" id="SM00487">
    <property type="entry name" value="DEXDc"/>
    <property type="match status" value="1"/>
</dbReference>
<name>A0A0A0BG69_9GAMM</name>
<dbReference type="STRING" id="392484.LP43_1436"/>
<dbReference type="GO" id="GO:0005524">
    <property type="term" value="F:ATP binding"/>
    <property type="evidence" value="ECO:0007669"/>
    <property type="project" value="InterPro"/>
</dbReference>
<feature type="domain" description="Helicase ATP-binding" evidence="3">
    <location>
        <begin position="158"/>
        <end position="316"/>
    </location>
</feature>
<dbReference type="SUPFAM" id="SSF52540">
    <property type="entry name" value="P-loop containing nucleoside triphosphate hydrolases"/>
    <property type="match status" value="2"/>
</dbReference>
<dbReference type="InterPro" id="IPR001650">
    <property type="entry name" value="Helicase_C-like"/>
</dbReference>
<dbReference type="Gene3D" id="3.40.50.300">
    <property type="entry name" value="P-loop containing nucleotide triphosphate hydrolases"/>
    <property type="match status" value="1"/>
</dbReference>
<dbReference type="GO" id="GO:0016787">
    <property type="term" value="F:hydrolase activity"/>
    <property type="evidence" value="ECO:0007669"/>
    <property type="project" value="UniProtKB-KW"/>
</dbReference>
<dbReference type="CDD" id="cd18793">
    <property type="entry name" value="SF2_C_SNF"/>
    <property type="match status" value="1"/>
</dbReference>
<gene>
    <name evidence="5" type="ORF">LP43_1436</name>
</gene>
<dbReference type="Gene3D" id="3.40.50.10810">
    <property type="entry name" value="Tandem AAA-ATPase domain"/>
    <property type="match status" value="1"/>
</dbReference>
<evidence type="ECO:0000259" key="4">
    <source>
        <dbReference type="PROSITE" id="PS51194"/>
    </source>
</evidence>
<keyword evidence="2 5" id="KW-0067">ATP-binding</keyword>
<evidence type="ECO:0000259" key="3">
    <source>
        <dbReference type="PROSITE" id="PS51192"/>
    </source>
</evidence>
<dbReference type="InterPro" id="IPR038718">
    <property type="entry name" value="SNF2-like_sf"/>
</dbReference>
<dbReference type="GO" id="GO:0004386">
    <property type="term" value="F:helicase activity"/>
    <property type="evidence" value="ECO:0007669"/>
    <property type="project" value="UniProtKB-KW"/>
</dbReference>
<dbReference type="InterPro" id="IPR049730">
    <property type="entry name" value="SNF2/RAD54-like_C"/>
</dbReference>
<dbReference type="InterPro" id="IPR000330">
    <property type="entry name" value="SNF2_N"/>
</dbReference>
<reference evidence="5 6" key="1">
    <citation type="submission" date="2014-09" db="EMBL/GenBank/DDBJ databases">
        <authorList>
            <person name="Grob C."/>
            <person name="Taubert M."/>
            <person name="Howat A.M."/>
            <person name="Burns O.J."/>
            <person name="Dixon J.L."/>
            <person name="Chen Y."/>
            <person name="Murrell J.C."/>
        </authorList>
    </citation>
    <scope>NUCLEOTIDE SEQUENCE [LARGE SCALE GENOMIC DNA]</scope>
    <source>
        <strain evidence="5">L4</strain>
    </source>
</reference>
<dbReference type="PROSITE" id="PS51192">
    <property type="entry name" value="HELICASE_ATP_BIND_1"/>
    <property type="match status" value="1"/>
</dbReference>
<evidence type="ECO:0000256" key="2">
    <source>
        <dbReference type="ARBA" id="ARBA00022806"/>
    </source>
</evidence>
<evidence type="ECO:0000256" key="1">
    <source>
        <dbReference type="ARBA" id="ARBA00022801"/>
    </source>
</evidence>